<dbReference type="NCBIfam" id="TIGR02532">
    <property type="entry name" value="IV_pilin_GFxxxE"/>
    <property type="match status" value="1"/>
</dbReference>
<protein>
    <submittedName>
        <fullName evidence="2">Type II secretion system GspH family protein</fullName>
    </submittedName>
</protein>
<dbReference type="PANTHER" id="PTHR30093">
    <property type="entry name" value="GENERAL SECRETION PATHWAY PROTEIN G"/>
    <property type="match status" value="1"/>
</dbReference>
<accession>A0AAW4VKI3</accession>
<feature type="transmembrane region" description="Helical" evidence="1">
    <location>
        <begin position="20"/>
        <end position="44"/>
    </location>
</feature>
<keyword evidence="1" id="KW-0472">Membrane</keyword>
<dbReference type="InterPro" id="IPR012902">
    <property type="entry name" value="N_methyl_site"/>
</dbReference>
<dbReference type="Pfam" id="PF07963">
    <property type="entry name" value="N_methyl"/>
    <property type="match status" value="1"/>
</dbReference>
<comment type="caution">
    <text evidence="2">The sequence shown here is derived from an EMBL/GenBank/DDBJ whole genome shotgun (WGS) entry which is preliminary data.</text>
</comment>
<organism evidence="2 3">
    <name type="scientific">Faecalibacillus intestinalis</name>
    <dbReference type="NCBI Taxonomy" id="1982626"/>
    <lineage>
        <taxon>Bacteria</taxon>
        <taxon>Bacillati</taxon>
        <taxon>Bacillota</taxon>
        <taxon>Erysipelotrichia</taxon>
        <taxon>Erysipelotrichales</taxon>
        <taxon>Coprobacillaceae</taxon>
        <taxon>Faecalibacillus</taxon>
    </lineage>
</organism>
<dbReference type="RefSeq" id="WP_117872439.1">
    <property type="nucleotide sequence ID" value="NZ_JAJDKQ010000020.1"/>
</dbReference>
<evidence type="ECO:0000313" key="2">
    <source>
        <dbReference type="EMBL" id="MCB8562306.1"/>
    </source>
</evidence>
<dbReference type="Gene3D" id="3.30.700.10">
    <property type="entry name" value="Glycoprotein, Type 4 Pilin"/>
    <property type="match status" value="1"/>
</dbReference>
<dbReference type="InterPro" id="IPR045584">
    <property type="entry name" value="Pilin-like"/>
</dbReference>
<dbReference type="Proteomes" id="UP001197827">
    <property type="component" value="Unassembled WGS sequence"/>
</dbReference>
<evidence type="ECO:0000256" key="1">
    <source>
        <dbReference type="SAM" id="Phobius"/>
    </source>
</evidence>
<name>A0AAW4VKI3_9FIRM</name>
<dbReference type="EMBL" id="JAJDKQ010000020">
    <property type="protein sequence ID" value="MCB8562306.1"/>
    <property type="molecule type" value="Genomic_DNA"/>
</dbReference>
<reference evidence="2" key="1">
    <citation type="submission" date="2021-10" db="EMBL/GenBank/DDBJ databases">
        <title>Collection of gut derived symbiotic bacterial strains cultured from healthy donors.</title>
        <authorList>
            <person name="Lin H."/>
            <person name="Littmann E."/>
            <person name="Kohout C."/>
            <person name="Pamer E.G."/>
        </authorList>
    </citation>
    <scope>NUCLEOTIDE SEQUENCE</scope>
    <source>
        <strain evidence="2">DFI.5.2</strain>
    </source>
</reference>
<sequence length="155" mass="16968">MKELLKKLQKKSNKKGFTLVEIIVVLVILAILAAIAVPSVLGYVNEAKDERYIQEARSIYVVIQTEEAKAKALTTAGETTTVDYGKSTGTGADYKAEGIVAKAHEMTDLEVISISQPDSNGKYTLKWKSDDNKTITADLTKNKDVKITSKTDKSK</sequence>
<proteinExistence type="predicted"/>
<gene>
    <name evidence="2" type="ORF">LJD74_09885</name>
</gene>
<keyword evidence="1" id="KW-1133">Transmembrane helix</keyword>
<evidence type="ECO:0000313" key="3">
    <source>
        <dbReference type="Proteomes" id="UP001197827"/>
    </source>
</evidence>
<dbReference type="AlphaFoldDB" id="A0AAW4VKI3"/>
<dbReference type="PROSITE" id="PS00409">
    <property type="entry name" value="PROKAR_NTER_METHYL"/>
    <property type="match status" value="1"/>
</dbReference>
<keyword evidence="1" id="KW-0812">Transmembrane</keyword>
<dbReference type="SUPFAM" id="SSF54523">
    <property type="entry name" value="Pili subunits"/>
    <property type="match status" value="1"/>
</dbReference>